<dbReference type="Proteomes" id="UP000035352">
    <property type="component" value="Chromosome"/>
</dbReference>
<evidence type="ECO:0000313" key="3">
    <source>
        <dbReference type="Proteomes" id="UP000035352"/>
    </source>
</evidence>
<accession>A0A0G3BLI1</accession>
<evidence type="ECO:0000313" key="2">
    <source>
        <dbReference type="EMBL" id="AKJ28833.1"/>
    </source>
</evidence>
<sequence>MAGISKAERERRAAEAAAAGQDDVEQVAHDAEQDAGEPEQATGQVKTVRMVLNEPEPTGRPTAADVHPDEVENWKAHGWTLAE</sequence>
<gene>
    <name evidence="2" type="ORF">AAW51_2142</name>
</gene>
<dbReference type="KEGG" id="pbh:AAW51_2142"/>
<protein>
    <submittedName>
        <fullName evidence="2">Uncharacterized protein</fullName>
    </submittedName>
</protein>
<feature type="compositionally biased region" description="Basic and acidic residues" evidence="1">
    <location>
        <begin position="1"/>
        <end position="14"/>
    </location>
</feature>
<keyword evidence="3" id="KW-1185">Reference proteome</keyword>
<dbReference type="PATRIC" id="fig|413882.6.peg.2248"/>
<organism evidence="2 3">
    <name type="scientific">Caldimonas brevitalea</name>
    <dbReference type="NCBI Taxonomy" id="413882"/>
    <lineage>
        <taxon>Bacteria</taxon>
        <taxon>Pseudomonadati</taxon>
        <taxon>Pseudomonadota</taxon>
        <taxon>Betaproteobacteria</taxon>
        <taxon>Burkholderiales</taxon>
        <taxon>Sphaerotilaceae</taxon>
        <taxon>Caldimonas</taxon>
    </lineage>
</organism>
<dbReference type="OrthoDB" id="6629388at2"/>
<dbReference type="EMBL" id="CP011371">
    <property type="protein sequence ID" value="AKJ28833.1"/>
    <property type="molecule type" value="Genomic_DNA"/>
</dbReference>
<feature type="region of interest" description="Disordered" evidence="1">
    <location>
        <begin position="1"/>
        <end position="47"/>
    </location>
</feature>
<name>A0A0G3BLI1_9BURK</name>
<reference evidence="2 3" key="1">
    <citation type="submission" date="2015-05" db="EMBL/GenBank/DDBJ databases">
        <authorList>
            <person name="Tang B."/>
            <person name="Yu Y."/>
        </authorList>
    </citation>
    <scope>NUCLEOTIDE SEQUENCE [LARGE SCALE GENOMIC DNA]</scope>
    <source>
        <strain evidence="2 3">DSM 7029</strain>
    </source>
</reference>
<evidence type="ECO:0000256" key="1">
    <source>
        <dbReference type="SAM" id="MobiDB-lite"/>
    </source>
</evidence>
<proteinExistence type="predicted"/>
<dbReference type="AlphaFoldDB" id="A0A0G3BLI1"/>
<dbReference type="STRING" id="413882.AAW51_2142"/>
<dbReference type="RefSeq" id="WP_047194612.1">
    <property type="nucleotide sequence ID" value="NZ_CP011371.1"/>
</dbReference>